<evidence type="ECO:0000313" key="8">
    <source>
        <dbReference type="EMBL" id="MDT0687219.1"/>
    </source>
</evidence>
<dbReference type="EMBL" id="JAVRHN010000009">
    <property type="protein sequence ID" value="MDT0687219.1"/>
    <property type="molecule type" value="Genomic_DNA"/>
</dbReference>
<keyword evidence="5" id="KW-0998">Cell outer membrane</keyword>
<evidence type="ECO:0000256" key="3">
    <source>
        <dbReference type="ARBA" id="ARBA00022729"/>
    </source>
</evidence>
<keyword evidence="4" id="KW-0472">Membrane</keyword>
<dbReference type="Pfam" id="PF07980">
    <property type="entry name" value="SusD_RagB"/>
    <property type="match status" value="1"/>
</dbReference>
<proteinExistence type="inferred from homology"/>
<feature type="domain" description="SusD-like N-terminal" evidence="7">
    <location>
        <begin position="66"/>
        <end position="222"/>
    </location>
</feature>
<keyword evidence="3" id="KW-0732">Signal</keyword>
<dbReference type="SUPFAM" id="SSF48452">
    <property type="entry name" value="TPR-like"/>
    <property type="match status" value="1"/>
</dbReference>
<dbReference type="Proteomes" id="UP001253848">
    <property type="component" value="Unassembled WGS sequence"/>
</dbReference>
<dbReference type="InterPro" id="IPR012944">
    <property type="entry name" value="SusD_RagB_dom"/>
</dbReference>
<name>A0ABU3DU38_9FLAO</name>
<keyword evidence="9" id="KW-1185">Reference proteome</keyword>
<gene>
    <name evidence="8" type="ORF">RM541_12675</name>
</gene>
<dbReference type="InterPro" id="IPR011990">
    <property type="entry name" value="TPR-like_helical_dom_sf"/>
</dbReference>
<dbReference type="CDD" id="cd08977">
    <property type="entry name" value="SusD"/>
    <property type="match status" value="1"/>
</dbReference>
<evidence type="ECO:0000256" key="5">
    <source>
        <dbReference type="ARBA" id="ARBA00023237"/>
    </source>
</evidence>
<evidence type="ECO:0000259" key="7">
    <source>
        <dbReference type="Pfam" id="PF14322"/>
    </source>
</evidence>
<dbReference type="Gene3D" id="1.25.40.390">
    <property type="match status" value="1"/>
</dbReference>
<evidence type="ECO:0000256" key="4">
    <source>
        <dbReference type="ARBA" id="ARBA00023136"/>
    </source>
</evidence>
<evidence type="ECO:0000313" key="9">
    <source>
        <dbReference type="Proteomes" id="UP001253848"/>
    </source>
</evidence>
<comment type="caution">
    <text evidence="8">The sequence shown here is derived from an EMBL/GenBank/DDBJ whole genome shotgun (WGS) entry which is preliminary data.</text>
</comment>
<reference evidence="8 9" key="1">
    <citation type="submission" date="2023-09" db="EMBL/GenBank/DDBJ databases">
        <authorList>
            <person name="Rey-Velasco X."/>
        </authorList>
    </citation>
    <scope>NUCLEOTIDE SEQUENCE [LARGE SCALE GENOMIC DNA]</scope>
    <source>
        <strain evidence="8 9">F225</strain>
    </source>
</reference>
<dbReference type="InterPro" id="IPR033985">
    <property type="entry name" value="SusD-like_N"/>
</dbReference>
<organism evidence="8 9">
    <name type="scientific">Autumnicola psychrophila</name>
    <dbReference type="NCBI Taxonomy" id="3075592"/>
    <lineage>
        <taxon>Bacteria</taxon>
        <taxon>Pseudomonadati</taxon>
        <taxon>Bacteroidota</taxon>
        <taxon>Flavobacteriia</taxon>
        <taxon>Flavobacteriales</taxon>
        <taxon>Flavobacteriaceae</taxon>
        <taxon>Autumnicola</taxon>
    </lineage>
</organism>
<feature type="domain" description="RagB/SusD" evidence="6">
    <location>
        <begin position="338"/>
        <end position="472"/>
    </location>
</feature>
<sequence length="472" mass="53943">MKTFKLIVLIGVSLFHFSCSDDLLDLDPISEMNENEFYETEEDFQLAVNAAYETLHIHYGPEGGLSYTEQLSDEATMFRVAGSISDRQAFKDYNLRPDNTVVQAIWDDSFIALNRINTVLTRLESVDLDENVESVFTAEMRFLRGLYYFNLVRMFGPLPLLDRTVSVQESYQILRSPENEVYDLVISDLEYAAANLPLRSETEIEGQATKGAAKGILGKVYLALGDNNAAQDILMEVISSGEYELIDNYENLWDIENENTEEGVFEIQYLGGVGNPYSDYWTAFAPFENFSITRAAGGMNMVTEDLWEAYEEGDPRREASINEGYYDTSGTWIPILFPKKWEDRTVIDRYGSEFSENNFIVLRYADILLMYAEAANDPEYLNMVRRRVGLPEYGTPGYPSEEYPTLKLAIAHERHVELALEFHRWFDLKRLDLAIPVISEAKDVTITEEDLLLPIPQSVRDQNPEIAQNPGY</sequence>
<evidence type="ECO:0000256" key="1">
    <source>
        <dbReference type="ARBA" id="ARBA00004442"/>
    </source>
</evidence>
<evidence type="ECO:0000259" key="6">
    <source>
        <dbReference type="Pfam" id="PF07980"/>
    </source>
</evidence>
<comment type="similarity">
    <text evidence="2">Belongs to the SusD family.</text>
</comment>
<evidence type="ECO:0000256" key="2">
    <source>
        <dbReference type="ARBA" id="ARBA00006275"/>
    </source>
</evidence>
<comment type="subcellular location">
    <subcellularLocation>
        <location evidence="1">Cell outer membrane</location>
    </subcellularLocation>
</comment>
<dbReference type="RefSeq" id="WP_311500514.1">
    <property type="nucleotide sequence ID" value="NZ_JAVRHN010000009.1"/>
</dbReference>
<protein>
    <submittedName>
        <fullName evidence="8">RagB/SusD family nutrient uptake outer membrane protein</fullName>
    </submittedName>
</protein>
<accession>A0ABU3DU38</accession>
<dbReference type="Pfam" id="PF14322">
    <property type="entry name" value="SusD-like_3"/>
    <property type="match status" value="1"/>
</dbReference>